<evidence type="ECO:0000313" key="4">
    <source>
        <dbReference type="EMBL" id="SPC25677.1"/>
    </source>
</evidence>
<reference evidence="4 5" key="1">
    <citation type="submission" date="2018-01" db="EMBL/GenBank/DDBJ databases">
        <authorList>
            <person name="Clerissi C."/>
        </authorList>
    </citation>
    <scope>NUCLEOTIDE SEQUENCE [LARGE SCALE GENOMIC DNA]</scope>
    <source>
        <strain evidence="4">Cupriavidus taiwanensis STM 6021</strain>
    </source>
</reference>
<keyword evidence="3" id="KW-0812">Transmembrane</keyword>
<gene>
    <name evidence="4" type="ORF">CBM2594_U10178</name>
</gene>
<proteinExistence type="predicted"/>
<keyword evidence="3" id="KW-1133">Transmembrane helix</keyword>
<comment type="caution">
    <text evidence="4">The sequence shown here is derived from an EMBL/GenBank/DDBJ whole genome shotgun (WGS) entry which is preliminary data.</text>
</comment>
<dbReference type="Proteomes" id="UP000257139">
    <property type="component" value="Unassembled WGS sequence"/>
</dbReference>
<accession>A0A7Z7JIS7</accession>
<dbReference type="EMBL" id="OGUU01000045">
    <property type="protein sequence ID" value="SPC25677.1"/>
    <property type="molecule type" value="Genomic_DNA"/>
</dbReference>
<keyword evidence="3" id="KW-0472">Membrane</keyword>
<evidence type="ECO:0000313" key="5">
    <source>
        <dbReference type="Proteomes" id="UP000257139"/>
    </source>
</evidence>
<dbReference type="AlphaFoldDB" id="A0A7Z7JIS7"/>
<evidence type="ECO:0000256" key="2">
    <source>
        <dbReference type="SAM" id="MobiDB-lite"/>
    </source>
</evidence>
<feature type="coiled-coil region" evidence="1">
    <location>
        <begin position="106"/>
        <end position="133"/>
    </location>
</feature>
<feature type="compositionally biased region" description="Basic and acidic residues" evidence="2">
    <location>
        <begin position="87"/>
        <end position="98"/>
    </location>
</feature>
<name>A0A7Z7JIS7_9BURK</name>
<protein>
    <submittedName>
        <fullName evidence="4">Uncharacterized protein</fullName>
    </submittedName>
</protein>
<evidence type="ECO:0000256" key="3">
    <source>
        <dbReference type="SAM" id="Phobius"/>
    </source>
</evidence>
<keyword evidence="1" id="KW-0175">Coiled coil</keyword>
<sequence>MQVDGTLKTPATGPAVKAGGYEMTTAGRVLLVAILCGIGIAGYLYTDSYGERWPSAAGPTSQKEPAHAPQPIVTPERREAAGPVVHADAKESTREGQREATSTVMLAALRATAEAQNMRLAEAERTLADLETLLASLPKTSIQKGKEEISASSQAARKTVATAKAAKVDVSALPVEFMTAEKSGISAFDKESVVIAGARHAVGHRLPSGELLVAVDPQSRTVVTDKRIVNVPN</sequence>
<evidence type="ECO:0000256" key="1">
    <source>
        <dbReference type="SAM" id="Coils"/>
    </source>
</evidence>
<feature type="region of interest" description="Disordered" evidence="2">
    <location>
        <begin position="54"/>
        <end position="100"/>
    </location>
</feature>
<feature type="transmembrane region" description="Helical" evidence="3">
    <location>
        <begin position="26"/>
        <end position="45"/>
    </location>
</feature>
<organism evidence="4 5">
    <name type="scientific">Cupriavidus taiwanensis</name>
    <dbReference type="NCBI Taxonomy" id="164546"/>
    <lineage>
        <taxon>Bacteria</taxon>
        <taxon>Pseudomonadati</taxon>
        <taxon>Pseudomonadota</taxon>
        <taxon>Betaproteobacteria</taxon>
        <taxon>Burkholderiales</taxon>
        <taxon>Burkholderiaceae</taxon>
        <taxon>Cupriavidus</taxon>
    </lineage>
</organism>